<reference evidence="3 4" key="1">
    <citation type="submission" date="2016-11" db="EMBL/GenBank/DDBJ databases">
        <authorList>
            <person name="Jaros S."/>
            <person name="Januszkiewicz K."/>
            <person name="Wedrychowicz H."/>
        </authorList>
    </citation>
    <scope>NUCLEOTIDE SEQUENCE [LARGE SCALE GENOMIC DNA]</scope>
    <source>
        <strain evidence="3 4">BPI-34</strain>
    </source>
</reference>
<feature type="transmembrane region" description="Helical" evidence="1">
    <location>
        <begin position="17"/>
        <end position="35"/>
    </location>
</feature>
<protein>
    <submittedName>
        <fullName evidence="3">Uncharacterized protein</fullName>
    </submittedName>
</protein>
<sequence>MRYNKQVWGGVWKYTKLYLFIFLFTYFAADVWRLATGDLFPLRKKGILVEWLVQKSDDQAYTAVRVTYTYHEPLPVHVNK</sequence>
<dbReference type="Proteomes" id="UP000887097">
    <property type="component" value="Unassembled WGS sequence"/>
</dbReference>
<organism evidence="3 4">
    <name type="scientific">Xylanibacter ruminicola</name>
    <name type="common">Prevotella ruminicola</name>
    <dbReference type="NCBI Taxonomy" id="839"/>
    <lineage>
        <taxon>Bacteria</taxon>
        <taxon>Pseudomonadati</taxon>
        <taxon>Bacteroidota</taxon>
        <taxon>Bacteroidia</taxon>
        <taxon>Bacteroidales</taxon>
        <taxon>Prevotellaceae</taxon>
        <taxon>Xylanibacter</taxon>
    </lineage>
</organism>
<accession>A0A1M7JU15</accession>
<name>A0A1M7JU15_XYLRU</name>
<evidence type="ECO:0000313" key="3">
    <source>
        <dbReference type="EMBL" id="SHM56478.1"/>
    </source>
</evidence>
<keyword evidence="1" id="KW-1133">Transmembrane helix</keyword>
<evidence type="ECO:0000313" key="2">
    <source>
        <dbReference type="EMBL" id="GJG32726.1"/>
    </source>
</evidence>
<evidence type="ECO:0000313" key="4">
    <source>
        <dbReference type="Proteomes" id="UP000184280"/>
    </source>
</evidence>
<gene>
    <name evidence="2" type="ORF">PRMUPPPA20_08350</name>
    <name evidence="3" type="ORF">SAMN04488494_2169</name>
</gene>
<dbReference type="Proteomes" id="UP000184280">
    <property type="component" value="Unassembled WGS sequence"/>
</dbReference>
<dbReference type="EMBL" id="FRCJ01000004">
    <property type="protein sequence ID" value="SHM56478.1"/>
    <property type="molecule type" value="Genomic_DNA"/>
</dbReference>
<dbReference type="EMBL" id="BPTT01000001">
    <property type="protein sequence ID" value="GJG32726.1"/>
    <property type="molecule type" value="Genomic_DNA"/>
</dbReference>
<proteinExistence type="predicted"/>
<keyword evidence="1" id="KW-0812">Transmembrane</keyword>
<reference evidence="2" key="2">
    <citation type="submission" date="2021-08" db="EMBL/GenBank/DDBJ databases">
        <title>Prevotella lacticifex sp. nov., isolated from rumen of cow.</title>
        <authorList>
            <person name="Shinkai T."/>
            <person name="Ikeyama N."/>
            <person name="Kumagai M."/>
            <person name="Ohmori H."/>
            <person name="Sakamoto M."/>
            <person name="Ohkuma M."/>
            <person name="Mitsumori M."/>
        </authorList>
    </citation>
    <scope>NUCLEOTIDE SEQUENCE</scope>
    <source>
        <strain evidence="2">JCM 8259</strain>
    </source>
</reference>
<dbReference type="AlphaFoldDB" id="A0A1M7JU15"/>
<evidence type="ECO:0000256" key="1">
    <source>
        <dbReference type="SAM" id="Phobius"/>
    </source>
</evidence>
<keyword evidence="1" id="KW-0472">Membrane</keyword>